<dbReference type="AlphaFoldDB" id="X1SI65"/>
<feature type="non-terminal residue" evidence="2">
    <location>
        <position position="1"/>
    </location>
</feature>
<evidence type="ECO:0008006" key="3">
    <source>
        <dbReference type="Google" id="ProtNLM"/>
    </source>
</evidence>
<accession>X1SI65</accession>
<keyword evidence="1" id="KW-1133">Transmembrane helix</keyword>
<dbReference type="EMBL" id="BARW01010647">
    <property type="protein sequence ID" value="GAI78851.1"/>
    <property type="molecule type" value="Genomic_DNA"/>
</dbReference>
<feature type="non-terminal residue" evidence="2">
    <location>
        <position position="270"/>
    </location>
</feature>
<evidence type="ECO:0000256" key="1">
    <source>
        <dbReference type="SAM" id="Phobius"/>
    </source>
</evidence>
<proteinExistence type="predicted"/>
<gene>
    <name evidence="2" type="ORF">S12H4_20877</name>
</gene>
<feature type="transmembrane region" description="Helical" evidence="1">
    <location>
        <begin position="9"/>
        <end position="28"/>
    </location>
</feature>
<keyword evidence="1" id="KW-0472">Membrane</keyword>
<keyword evidence="1" id="KW-0812">Transmembrane</keyword>
<organism evidence="2">
    <name type="scientific">marine sediment metagenome</name>
    <dbReference type="NCBI Taxonomy" id="412755"/>
    <lineage>
        <taxon>unclassified sequences</taxon>
        <taxon>metagenomes</taxon>
        <taxon>ecological metagenomes</taxon>
    </lineage>
</organism>
<name>X1SI65_9ZZZZ</name>
<reference evidence="2" key="1">
    <citation type="journal article" date="2014" name="Front. Microbiol.">
        <title>High frequency of phylogenetically diverse reductive dehalogenase-homologous genes in deep subseafloor sedimentary metagenomes.</title>
        <authorList>
            <person name="Kawai M."/>
            <person name="Futagami T."/>
            <person name="Toyoda A."/>
            <person name="Takaki Y."/>
            <person name="Nishi S."/>
            <person name="Hori S."/>
            <person name="Arai W."/>
            <person name="Tsubouchi T."/>
            <person name="Morono Y."/>
            <person name="Uchiyama I."/>
            <person name="Ito T."/>
            <person name="Fujiyama A."/>
            <person name="Inagaki F."/>
            <person name="Takami H."/>
        </authorList>
    </citation>
    <scope>NUCLEOTIDE SEQUENCE</scope>
    <source>
        <strain evidence="2">Expedition CK06-06</strain>
    </source>
</reference>
<evidence type="ECO:0000313" key="2">
    <source>
        <dbReference type="EMBL" id="GAI78851.1"/>
    </source>
</evidence>
<sequence>TEPLIKKRIKLASIVLGLLLTGLIGLLVRSNYISLVKLHDSALKQLIYDTERLATVTSYFYSERKDDLKDLAESRELSIFFENKALGMSMDYGLKASLLVISERFDRLLNEKKFDDERIYTRIVFIHSSGELLIDRMPLKNSKGNFKGDWKKYLVPNRSEPAIITEYDGELLGIAISIPYFFKSQYAGQILAWVSPKPIYEHLIRTKKKLSNRLYGIVCQKGNFYFAIMGNLIVPYKVQFDFGKVENWKSYHFDAAYNNGEKLDIIATRV</sequence>
<protein>
    <recommendedName>
        <fullName evidence="3">Double Cache domain-containing protein</fullName>
    </recommendedName>
</protein>
<comment type="caution">
    <text evidence="2">The sequence shown here is derived from an EMBL/GenBank/DDBJ whole genome shotgun (WGS) entry which is preliminary data.</text>
</comment>